<name>A0A4S8MMX8_DENBC</name>
<keyword evidence="3" id="KW-1185">Reference proteome</keyword>
<evidence type="ECO:0000256" key="1">
    <source>
        <dbReference type="SAM" id="Phobius"/>
    </source>
</evidence>
<feature type="transmembrane region" description="Helical" evidence="1">
    <location>
        <begin position="41"/>
        <end position="61"/>
    </location>
</feature>
<dbReference type="AlphaFoldDB" id="A0A4S8MMX8"/>
<sequence length="93" mass="10429">MHGSCTMVPGLIIALRLERLLTCSGVLAPDTKKVMLFTHRFVSSLGFFFLPALVFTSWSRYMDSSINPFPCPDLCFDTVQPSDSFLPSHPQFL</sequence>
<evidence type="ECO:0000313" key="2">
    <source>
        <dbReference type="EMBL" id="THV04051.1"/>
    </source>
</evidence>
<gene>
    <name evidence="2" type="ORF">K435DRAFT_714801</name>
</gene>
<keyword evidence="1" id="KW-1133">Transmembrane helix</keyword>
<protein>
    <submittedName>
        <fullName evidence="2">Uncharacterized protein</fullName>
    </submittedName>
</protein>
<keyword evidence="1" id="KW-0812">Transmembrane</keyword>
<dbReference type="Proteomes" id="UP000297245">
    <property type="component" value="Unassembled WGS sequence"/>
</dbReference>
<dbReference type="EMBL" id="ML179060">
    <property type="protein sequence ID" value="THV04051.1"/>
    <property type="molecule type" value="Genomic_DNA"/>
</dbReference>
<accession>A0A4S8MMX8</accession>
<keyword evidence="1" id="KW-0472">Membrane</keyword>
<proteinExistence type="predicted"/>
<evidence type="ECO:0000313" key="3">
    <source>
        <dbReference type="Proteomes" id="UP000297245"/>
    </source>
</evidence>
<organism evidence="2 3">
    <name type="scientific">Dendrothele bispora (strain CBS 962.96)</name>
    <dbReference type="NCBI Taxonomy" id="1314807"/>
    <lineage>
        <taxon>Eukaryota</taxon>
        <taxon>Fungi</taxon>
        <taxon>Dikarya</taxon>
        <taxon>Basidiomycota</taxon>
        <taxon>Agaricomycotina</taxon>
        <taxon>Agaricomycetes</taxon>
        <taxon>Agaricomycetidae</taxon>
        <taxon>Agaricales</taxon>
        <taxon>Agaricales incertae sedis</taxon>
        <taxon>Dendrothele</taxon>
    </lineage>
</organism>
<reference evidence="2 3" key="1">
    <citation type="journal article" date="2019" name="Nat. Ecol. Evol.">
        <title>Megaphylogeny resolves global patterns of mushroom evolution.</title>
        <authorList>
            <person name="Varga T."/>
            <person name="Krizsan K."/>
            <person name="Foldi C."/>
            <person name="Dima B."/>
            <person name="Sanchez-Garcia M."/>
            <person name="Sanchez-Ramirez S."/>
            <person name="Szollosi G.J."/>
            <person name="Szarkandi J.G."/>
            <person name="Papp V."/>
            <person name="Albert L."/>
            <person name="Andreopoulos W."/>
            <person name="Angelini C."/>
            <person name="Antonin V."/>
            <person name="Barry K.W."/>
            <person name="Bougher N.L."/>
            <person name="Buchanan P."/>
            <person name="Buyck B."/>
            <person name="Bense V."/>
            <person name="Catcheside P."/>
            <person name="Chovatia M."/>
            <person name="Cooper J."/>
            <person name="Damon W."/>
            <person name="Desjardin D."/>
            <person name="Finy P."/>
            <person name="Geml J."/>
            <person name="Haridas S."/>
            <person name="Hughes K."/>
            <person name="Justo A."/>
            <person name="Karasinski D."/>
            <person name="Kautmanova I."/>
            <person name="Kiss B."/>
            <person name="Kocsube S."/>
            <person name="Kotiranta H."/>
            <person name="LaButti K.M."/>
            <person name="Lechner B.E."/>
            <person name="Liimatainen K."/>
            <person name="Lipzen A."/>
            <person name="Lukacs Z."/>
            <person name="Mihaltcheva S."/>
            <person name="Morgado L.N."/>
            <person name="Niskanen T."/>
            <person name="Noordeloos M.E."/>
            <person name="Ohm R.A."/>
            <person name="Ortiz-Santana B."/>
            <person name="Ovrebo C."/>
            <person name="Racz N."/>
            <person name="Riley R."/>
            <person name="Savchenko A."/>
            <person name="Shiryaev A."/>
            <person name="Soop K."/>
            <person name="Spirin V."/>
            <person name="Szebenyi C."/>
            <person name="Tomsovsky M."/>
            <person name="Tulloss R.E."/>
            <person name="Uehling J."/>
            <person name="Grigoriev I.V."/>
            <person name="Vagvolgyi C."/>
            <person name="Papp T."/>
            <person name="Martin F.M."/>
            <person name="Miettinen O."/>
            <person name="Hibbett D.S."/>
            <person name="Nagy L.G."/>
        </authorList>
    </citation>
    <scope>NUCLEOTIDE SEQUENCE [LARGE SCALE GENOMIC DNA]</scope>
    <source>
        <strain evidence="2 3">CBS 962.96</strain>
    </source>
</reference>